<dbReference type="Proteomes" id="UP001469553">
    <property type="component" value="Unassembled WGS sequence"/>
</dbReference>
<sequence length="149" mass="16490">MMLLGKCSSEMTLCALVPRLLLQATLLSCCRLRGVSEEGKTNTRCLIFAKALGLLKERAVHVSTRTFIELEAEVRGRSHAGVVDGLLVEVVSSKNVTPKLNKQLYQISVLGFSCMMKSRLMELGSIHIGPLEWQADFIKLLCVCLKHLC</sequence>
<keyword evidence="1" id="KW-0732">Signal</keyword>
<organism evidence="2 3">
    <name type="scientific">Ameca splendens</name>
    <dbReference type="NCBI Taxonomy" id="208324"/>
    <lineage>
        <taxon>Eukaryota</taxon>
        <taxon>Metazoa</taxon>
        <taxon>Chordata</taxon>
        <taxon>Craniata</taxon>
        <taxon>Vertebrata</taxon>
        <taxon>Euteleostomi</taxon>
        <taxon>Actinopterygii</taxon>
        <taxon>Neopterygii</taxon>
        <taxon>Teleostei</taxon>
        <taxon>Neoteleostei</taxon>
        <taxon>Acanthomorphata</taxon>
        <taxon>Ovalentaria</taxon>
        <taxon>Atherinomorphae</taxon>
        <taxon>Cyprinodontiformes</taxon>
        <taxon>Goodeidae</taxon>
        <taxon>Ameca</taxon>
    </lineage>
</organism>
<gene>
    <name evidence="2" type="ORF">AMECASPLE_008017</name>
</gene>
<protein>
    <recommendedName>
        <fullName evidence="4">Secreted protein</fullName>
    </recommendedName>
</protein>
<name>A0ABV0YZ90_9TELE</name>
<feature type="chain" id="PRO_5046907494" description="Secreted protein" evidence="1">
    <location>
        <begin position="24"/>
        <end position="149"/>
    </location>
</feature>
<evidence type="ECO:0000313" key="3">
    <source>
        <dbReference type="Proteomes" id="UP001469553"/>
    </source>
</evidence>
<keyword evidence="3" id="KW-1185">Reference proteome</keyword>
<reference evidence="2 3" key="1">
    <citation type="submission" date="2021-06" db="EMBL/GenBank/DDBJ databases">
        <authorList>
            <person name="Palmer J.M."/>
        </authorList>
    </citation>
    <scope>NUCLEOTIDE SEQUENCE [LARGE SCALE GENOMIC DNA]</scope>
    <source>
        <strain evidence="2 3">AS_MEX2019</strain>
        <tissue evidence="2">Muscle</tissue>
    </source>
</reference>
<dbReference type="EMBL" id="JAHRIP010047441">
    <property type="protein sequence ID" value="MEQ2298700.1"/>
    <property type="molecule type" value="Genomic_DNA"/>
</dbReference>
<feature type="signal peptide" evidence="1">
    <location>
        <begin position="1"/>
        <end position="23"/>
    </location>
</feature>
<evidence type="ECO:0000256" key="1">
    <source>
        <dbReference type="SAM" id="SignalP"/>
    </source>
</evidence>
<comment type="caution">
    <text evidence="2">The sequence shown here is derived from an EMBL/GenBank/DDBJ whole genome shotgun (WGS) entry which is preliminary data.</text>
</comment>
<proteinExistence type="predicted"/>
<evidence type="ECO:0008006" key="4">
    <source>
        <dbReference type="Google" id="ProtNLM"/>
    </source>
</evidence>
<evidence type="ECO:0000313" key="2">
    <source>
        <dbReference type="EMBL" id="MEQ2298700.1"/>
    </source>
</evidence>
<accession>A0ABV0YZ90</accession>